<evidence type="ECO:0000313" key="2">
    <source>
        <dbReference type="Proteomes" id="UP000324222"/>
    </source>
</evidence>
<dbReference type="AlphaFoldDB" id="A0A5B7IHF0"/>
<name>A0A5B7IHF0_PORTR</name>
<sequence>MEEFEEAVIALECYLAAVQKEVEERTQVVTLLEQAEIFYETQRGEARLVANQYSNMPIKAGMEGTLDMCSN</sequence>
<gene>
    <name evidence="1" type="primary">RPRD2_0</name>
    <name evidence="1" type="ORF">E2C01_078631</name>
</gene>
<protein>
    <submittedName>
        <fullName evidence="1">Regulation of nuclear pre-mRNA domain-containing protein 2</fullName>
    </submittedName>
</protein>
<proteinExistence type="predicted"/>
<dbReference type="OrthoDB" id="10069473at2759"/>
<comment type="caution">
    <text evidence="1">The sequence shown here is derived from an EMBL/GenBank/DDBJ whole genome shotgun (WGS) entry which is preliminary data.</text>
</comment>
<keyword evidence="2" id="KW-1185">Reference proteome</keyword>
<reference evidence="1 2" key="1">
    <citation type="submission" date="2019-05" db="EMBL/GenBank/DDBJ databases">
        <title>Another draft genome of Portunus trituberculatus and its Hox gene families provides insights of decapod evolution.</title>
        <authorList>
            <person name="Jeong J.-H."/>
            <person name="Song I."/>
            <person name="Kim S."/>
            <person name="Choi T."/>
            <person name="Kim D."/>
            <person name="Ryu S."/>
            <person name="Kim W."/>
        </authorList>
    </citation>
    <scope>NUCLEOTIDE SEQUENCE [LARGE SCALE GENOMIC DNA]</scope>
    <source>
        <tissue evidence="1">Muscle</tissue>
    </source>
</reference>
<organism evidence="1 2">
    <name type="scientific">Portunus trituberculatus</name>
    <name type="common">Swimming crab</name>
    <name type="synonym">Neptunus trituberculatus</name>
    <dbReference type="NCBI Taxonomy" id="210409"/>
    <lineage>
        <taxon>Eukaryota</taxon>
        <taxon>Metazoa</taxon>
        <taxon>Ecdysozoa</taxon>
        <taxon>Arthropoda</taxon>
        <taxon>Crustacea</taxon>
        <taxon>Multicrustacea</taxon>
        <taxon>Malacostraca</taxon>
        <taxon>Eumalacostraca</taxon>
        <taxon>Eucarida</taxon>
        <taxon>Decapoda</taxon>
        <taxon>Pleocyemata</taxon>
        <taxon>Brachyura</taxon>
        <taxon>Eubrachyura</taxon>
        <taxon>Portunoidea</taxon>
        <taxon>Portunidae</taxon>
        <taxon>Portuninae</taxon>
        <taxon>Portunus</taxon>
    </lineage>
</organism>
<evidence type="ECO:0000313" key="1">
    <source>
        <dbReference type="EMBL" id="MPC83910.1"/>
    </source>
</evidence>
<dbReference type="EMBL" id="VSRR010063877">
    <property type="protein sequence ID" value="MPC83910.1"/>
    <property type="molecule type" value="Genomic_DNA"/>
</dbReference>
<dbReference type="Proteomes" id="UP000324222">
    <property type="component" value="Unassembled WGS sequence"/>
</dbReference>
<accession>A0A5B7IHF0</accession>